<evidence type="ECO:0000256" key="1">
    <source>
        <dbReference type="SAM" id="SignalP"/>
    </source>
</evidence>
<comment type="caution">
    <text evidence="2">The sequence shown here is derived from an EMBL/GenBank/DDBJ whole genome shotgun (WGS) entry which is preliminary data.</text>
</comment>
<dbReference type="AlphaFoldDB" id="A0A161Z4P0"/>
<dbReference type="EMBL" id="AUXT01000079">
    <property type="protein sequence ID" value="KZN53821.1"/>
    <property type="molecule type" value="Genomic_DNA"/>
</dbReference>
<protein>
    <recommendedName>
        <fullName evidence="4">DUF4426 domain-containing protein</fullName>
    </recommendedName>
</protein>
<accession>A0A161Z4P0</accession>
<dbReference type="OrthoDB" id="6308190at2"/>
<name>A0A161Z4P0_9GAMM</name>
<evidence type="ECO:0008006" key="4">
    <source>
        <dbReference type="Google" id="ProtNLM"/>
    </source>
</evidence>
<dbReference type="RefSeq" id="WP_063376048.1">
    <property type="nucleotide sequence ID" value="NZ_AUXT01000079.1"/>
</dbReference>
<evidence type="ECO:0000313" key="3">
    <source>
        <dbReference type="Proteomes" id="UP000076587"/>
    </source>
</evidence>
<keyword evidence="1" id="KW-0732">Signal</keyword>
<feature type="chain" id="PRO_5007830708" description="DUF4426 domain-containing protein" evidence="1">
    <location>
        <begin position="18"/>
        <end position="136"/>
    </location>
</feature>
<organism evidence="2 3">
    <name type="scientific">Pseudoalteromonas luteoviolacea NCIMB 1942</name>
    <dbReference type="NCBI Taxonomy" id="1365253"/>
    <lineage>
        <taxon>Bacteria</taxon>
        <taxon>Pseudomonadati</taxon>
        <taxon>Pseudomonadota</taxon>
        <taxon>Gammaproteobacteria</taxon>
        <taxon>Alteromonadales</taxon>
        <taxon>Pseudoalteromonadaceae</taxon>
        <taxon>Pseudoalteromonas</taxon>
    </lineage>
</organism>
<sequence length="136" mass="14926">MIKILLPLVILSGLAQAKADKPFTIDNTQIYTDTTLFYSDKNIRPQSSDFKVKSAITMSNEDGERAVLLSVENLSSGRRILEPHHLMVTYADGTAKVLTSLPDKLSFKGGEIINVTVNLDSSLYPVISLVTSNNLQ</sequence>
<proteinExistence type="predicted"/>
<gene>
    <name evidence="2" type="ORF">N482_05735</name>
</gene>
<evidence type="ECO:0000313" key="2">
    <source>
        <dbReference type="EMBL" id="KZN53821.1"/>
    </source>
</evidence>
<reference evidence="2 3" key="1">
    <citation type="submission" date="2013-07" db="EMBL/GenBank/DDBJ databases">
        <title>Comparative Genomic and Metabolomic Analysis of Twelve Strains of Pseudoalteromonas luteoviolacea.</title>
        <authorList>
            <person name="Vynne N.G."/>
            <person name="Mansson M."/>
            <person name="Gram L."/>
        </authorList>
    </citation>
    <scope>NUCLEOTIDE SEQUENCE [LARGE SCALE GENOMIC DNA]</scope>
    <source>
        <strain evidence="2 3">NCIMB 1942</strain>
    </source>
</reference>
<feature type="signal peptide" evidence="1">
    <location>
        <begin position="1"/>
        <end position="17"/>
    </location>
</feature>
<dbReference type="Proteomes" id="UP000076587">
    <property type="component" value="Unassembled WGS sequence"/>
</dbReference>
<dbReference type="PATRIC" id="fig|1365253.3.peg.1139"/>